<protein>
    <submittedName>
        <fullName evidence="1">Uncharacterized protein</fullName>
    </submittedName>
</protein>
<dbReference type="Proteomes" id="UP000593567">
    <property type="component" value="Unassembled WGS sequence"/>
</dbReference>
<evidence type="ECO:0000313" key="1">
    <source>
        <dbReference type="EMBL" id="KAF6034570.1"/>
    </source>
</evidence>
<sequence length="69" mass="7596">MFLKTDCMFSVQDNEVTSTTPPEPVSADAEDPISGVADLTNLLAYIETGYSKRSYPLIKPGRWLAQVCL</sequence>
<gene>
    <name evidence="1" type="ORF">EB796_007120</name>
</gene>
<name>A0A7J7K7G1_BUGNE</name>
<accession>A0A7J7K7G1</accession>
<organism evidence="1 2">
    <name type="scientific">Bugula neritina</name>
    <name type="common">Brown bryozoan</name>
    <name type="synonym">Sertularia neritina</name>
    <dbReference type="NCBI Taxonomy" id="10212"/>
    <lineage>
        <taxon>Eukaryota</taxon>
        <taxon>Metazoa</taxon>
        <taxon>Spiralia</taxon>
        <taxon>Lophotrochozoa</taxon>
        <taxon>Bryozoa</taxon>
        <taxon>Gymnolaemata</taxon>
        <taxon>Cheilostomatida</taxon>
        <taxon>Flustrina</taxon>
        <taxon>Buguloidea</taxon>
        <taxon>Bugulidae</taxon>
        <taxon>Bugula</taxon>
    </lineage>
</organism>
<proteinExistence type="predicted"/>
<comment type="caution">
    <text evidence="1">The sequence shown here is derived from an EMBL/GenBank/DDBJ whole genome shotgun (WGS) entry which is preliminary data.</text>
</comment>
<dbReference type="EMBL" id="VXIV02001043">
    <property type="protein sequence ID" value="KAF6034570.1"/>
    <property type="molecule type" value="Genomic_DNA"/>
</dbReference>
<dbReference type="AlphaFoldDB" id="A0A7J7K7G1"/>
<reference evidence="1" key="1">
    <citation type="submission" date="2020-06" db="EMBL/GenBank/DDBJ databases">
        <title>Draft genome of Bugula neritina, a colonial animal packing powerful symbionts and potential medicines.</title>
        <authorList>
            <person name="Rayko M."/>
        </authorList>
    </citation>
    <scope>NUCLEOTIDE SEQUENCE [LARGE SCALE GENOMIC DNA]</scope>
    <source>
        <strain evidence="1">Kwan_BN1</strain>
    </source>
</reference>
<evidence type="ECO:0000313" key="2">
    <source>
        <dbReference type="Proteomes" id="UP000593567"/>
    </source>
</evidence>
<keyword evidence="2" id="KW-1185">Reference proteome</keyword>